<keyword evidence="2" id="KW-0004">4Fe-4S</keyword>
<name>A0A1C7ICQ4_9FIRM</name>
<dbReference type="Gene3D" id="3.30.70.20">
    <property type="match status" value="1"/>
</dbReference>
<dbReference type="STRING" id="1796616.A4V09_11180"/>
<dbReference type="Pfam" id="PF00037">
    <property type="entry name" value="Fer4"/>
    <property type="match status" value="1"/>
</dbReference>
<reference evidence="8" key="1">
    <citation type="submission" date="2017-04" db="EMBL/GenBank/DDBJ databases">
        <title>Complete Genome Sequences of Twelve Strains of a Stable Defined Moderately Diverse Mouse Microbiota 2 (sDMDMm2).</title>
        <authorList>
            <person name="Uchimura Y."/>
            <person name="Wyss M."/>
            <person name="Brugiroux S."/>
            <person name="Limenitakis J.P."/>
            <person name="Stecher B."/>
            <person name="McCoy K.D."/>
            <person name="Macpherson A.J."/>
        </authorList>
    </citation>
    <scope>NUCLEOTIDE SEQUENCE</scope>
    <source>
        <strain evidence="8">YL58</strain>
    </source>
</reference>
<gene>
    <name evidence="8" type="ORF">A4V09_11180</name>
</gene>
<dbReference type="SUPFAM" id="SSF54862">
    <property type="entry name" value="4Fe-4S ferredoxins"/>
    <property type="match status" value="1"/>
</dbReference>
<dbReference type="Proteomes" id="UP000092574">
    <property type="component" value="Chromosome"/>
</dbReference>
<dbReference type="InterPro" id="IPR017900">
    <property type="entry name" value="4Fe4S_Fe_S_CS"/>
</dbReference>
<keyword evidence="4" id="KW-0677">Repeat</keyword>
<evidence type="ECO:0000256" key="2">
    <source>
        <dbReference type="ARBA" id="ARBA00022485"/>
    </source>
</evidence>
<evidence type="ECO:0000259" key="7">
    <source>
        <dbReference type="PROSITE" id="PS51379"/>
    </source>
</evidence>
<sequence length="81" mass="9149">MDSILQPISVPQKGAAGNTGEWRLYKPIIKKEKCVKCLKCWIYCPEAVINKETLEIDYQYCKGCGICANECPCEAISMEKE</sequence>
<evidence type="ECO:0000256" key="3">
    <source>
        <dbReference type="ARBA" id="ARBA00022723"/>
    </source>
</evidence>
<dbReference type="GO" id="GO:0051539">
    <property type="term" value="F:4 iron, 4 sulfur cluster binding"/>
    <property type="evidence" value="ECO:0007669"/>
    <property type="project" value="UniProtKB-KW"/>
</dbReference>
<feature type="domain" description="4Fe-4S ferredoxin-type" evidence="7">
    <location>
        <begin position="52"/>
        <end position="81"/>
    </location>
</feature>
<evidence type="ECO:0000313" key="9">
    <source>
        <dbReference type="Proteomes" id="UP000092574"/>
    </source>
</evidence>
<keyword evidence="3" id="KW-0479">Metal-binding</keyword>
<comment type="cofactor">
    <cofactor evidence="1">
        <name>[4Fe-4S] cluster</name>
        <dbReference type="ChEBI" id="CHEBI:49883"/>
    </cofactor>
</comment>
<accession>A0A1C7ICQ4</accession>
<dbReference type="PROSITE" id="PS51379">
    <property type="entry name" value="4FE4S_FER_2"/>
    <property type="match status" value="2"/>
</dbReference>
<dbReference type="EMBL" id="CP015405">
    <property type="protein sequence ID" value="ANU76279.1"/>
    <property type="molecule type" value="Genomic_DNA"/>
</dbReference>
<dbReference type="RefSeq" id="WP_065542451.1">
    <property type="nucleotide sequence ID" value="NZ_CP015405.2"/>
</dbReference>
<dbReference type="AlphaFoldDB" id="A0A1C7ICQ4"/>
<dbReference type="GO" id="GO:0016625">
    <property type="term" value="F:oxidoreductase activity, acting on the aldehyde or oxo group of donors, iron-sulfur protein as acceptor"/>
    <property type="evidence" value="ECO:0007669"/>
    <property type="project" value="InterPro"/>
</dbReference>
<dbReference type="InterPro" id="IPR017896">
    <property type="entry name" value="4Fe4S_Fe-S-bd"/>
</dbReference>
<dbReference type="KEGG" id="byl:A4V09_11180"/>
<organism evidence="8 9">
    <name type="scientific">Blautia pseudococcoides</name>
    <dbReference type="NCBI Taxonomy" id="1796616"/>
    <lineage>
        <taxon>Bacteria</taxon>
        <taxon>Bacillati</taxon>
        <taxon>Bacillota</taxon>
        <taxon>Clostridia</taxon>
        <taxon>Lachnospirales</taxon>
        <taxon>Lachnospiraceae</taxon>
        <taxon>Blautia</taxon>
    </lineage>
</organism>
<evidence type="ECO:0000256" key="1">
    <source>
        <dbReference type="ARBA" id="ARBA00001966"/>
    </source>
</evidence>
<dbReference type="PANTHER" id="PTHR43724">
    <property type="entry name" value="PYRUVATE SYNTHASE SUBUNIT PORD"/>
    <property type="match status" value="1"/>
</dbReference>
<dbReference type="OrthoDB" id="9804603at2"/>
<evidence type="ECO:0000313" key="8">
    <source>
        <dbReference type="EMBL" id="ANU76279.1"/>
    </source>
</evidence>
<evidence type="ECO:0000256" key="6">
    <source>
        <dbReference type="ARBA" id="ARBA00023014"/>
    </source>
</evidence>
<dbReference type="PANTHER" id="PTHR43724:SF1">
    <property type="entry name" value="PYRUVATE SYNTHASE SUBUNIT PORD"/>
    <property type="match status" value="1"/>
</dbReference>
<keyword evidence="5" id="KW-0408">Iron</keyword>
<protein>
    <recommendedName>
        <fullName evidence="7">4Fe-4S ferredoxin-type domain-containing protein</fullName>
    </recommendedName>
</protein>
<dbReference type="PROSITE" id="PS00198">
    <property type="entry name" value="4FE4S_FER_1"/>
    <property type="match status" value="1"/>
</dbReference>
<evidence type="ECO:0000256" key="5">
    <source>
        <dbReference type="ARBA" id="ARBA00023004"/>
    </source>
</evidence>
<dbReference type="NCBIfam" id="TIGR02179">
    <property type="entry name" value="PorD_KorD"/>
    <property type="match status" value="1"/>
</dbReference>
<keyword evidence="9" id="KW-1185">Reference proteome</keyword>
<keyword evidence="6" id="KW-0411">Iron-sulfur</keyword>
<feature type="domain" description="4Fe-4S ferredoxin-type" evidence="7">
    <location>
        <begin position="25"/>
        <end position="50"/>
    </location>
</feature>
<evidence type="ECO:0000256" key="4">
    <source>
        <dbReference type="ARBA" id="ARBA00022737"/>
    </source>
</evidence>
<dbReference type="GO" id="GO:0046872">
    <property type="term" value="F:metal ion binding"/>
    <property type="evidence" value="ECO:0007669"/>
    <property type="project" value="UniProtKB-KW"/>
</dbReference>
<dbReference type="InterPro" id="IPR011898">
    <property type="entry name" value="PorD_KorD"/>
</dbReference>
<proteinExistence type="predicted"/>